<dbReference type="GO" id="GO:0050821">
    <property type="term" value="P:protein stabilization"/>
    <property type="evidence" value="ECO:0007669"/>
    <property type="project" value="TreeGrafter"/>
</dbReference>
<dbReference type="Gene3D" id="3.30.910.20">
    <property type="entry name" value="Skp domain"/>
    <property type="match status" value="1"/>
</dbReference>
<dbReference type="Pfam" id="PF03938">
    <property type="entry name" value="OmpH"/>
    <property type="match status" value="1"/>
</dbReference>
<proteinExistence type="inferred from homology"/>
<organism evidence="5 6">
    <name type="scientific">Inmirania thermothiophila</name>
    <dbReference type="NCBI Taxonomy" id="1750597"/>
    <lineage>
        <taxon>Bacteria</taxon>
        <taxon>Pseudomonadati</taxon>
        <taxon>Pseudomonadota</taxon>
        <taxon>Gammaproteobacteria</taxon>
        <taxon>Chromatiales</taxon>
        <taxon>Ectothiorhodospiraceae</taxon>
        <taxon>Inmirania</taxon>
    </lineage>
</organism>
<dbReference type="SMART" id="SM00935">
    <property type="entry name" value="OmpH"/>
    <property type="match status" value="1"/>
</dbReference>
<dbReference type="OrthoDB" id="5294628at2"/>
<dbReference type="InterPro" id="IPR024930">
    <property type="entry name" value="Skp_dom_sf"/>
</dbReference>
<dbReference type="PANTHER" id="PTHR35089">
    <property type="entry name" value="CHAPERONE PROTEIN SKP"/>
    <property type="match status" value="1"/>
</dbReference>
<dbReference type="GO" id="GO:0005829">
    <property type="term" value="C:cytosol"/>
    <property type="evidence" value="ECO:0007669"/>
    <property type="project" value="TreeGrafter"/>
</dbReference>
<name>A0A3N1Y048_9GAMM</name>
<protein>
    <submittedName>
        <fullName evidence="5">Periplasmic chaperone for outer membrane proteins Skp</fullName>
    </submittedName>
</protein>
<accession>A0A3N1Y048</accession>
<feature type="signal peptide" evidence="4">
    <location>
        <begin position="1"/>
        <end position="24"/>
    </location>
</feature>
<dbReference type="EMBL" id="RJVI01000002">
    <property type="protein sequence ID" value="ROR32223.1"/>
    <property type="molecule type" value="Genomic_DNA"/>
</dbReference>
<dbReference type="PIRSF" id="PIRSF002094">
    <property type="entry name" value="OMP26_Skp"/>
    <property type="match status" value="1"/>
</dbReference>
<feature type="chain" id="PRO_5018105721" evidence="4">
    <location>
        <begin position="25"/>
        <end position="176"/>
    </location>
</feature>
<feature type="coiled-coil region" evidence="3">
    <location>
        <begin position="88"/>
        <end position="130"/>
    </location>
</feature>
<keyword evidence="6" id="KW-1185">Reference proteome</keyword>
<gene>
    <name evidence="5" type="ORF">EDC57_1420</name>
</gene>
<evidence type="ECO:0000313" key="5">
    <source>
        <dbReference type="EMBL" id="ROR32223.1"/>
    </source>
</evidence>
<comment type="similarity">
    <text evidence="2">Belongs to the skp family.</text>
</comment>
<sequence>MSRRFLGVAAWVLAALLAAGGAGAAELRIGYVNPAKVLEAAPQRAAAEARLEEEFSPRQRELVAKQKELRGLEERLARDGAIMSEAERGRLEQEIRSRQRELKREGDEFREDLNIRRNEELAKLQRLVAETIRRLAAEGGYDLVLTDGVLYASERVDLTARVIEALKARQRPDAGR</sequence>
<dbReference type="Proteomes" id="UP000276634">
    <property type="component" value="Unassembled WGS sequence"/>
</dbReference>
<dbReference type="RefSeq" id="WP_123401190.1">
    <property type="nucleotide sequence ID" value="NZ_RJVI01000002.1"/>
</dbReference>
<comment type="caution">
    <text evidence="5">The sequence shown here is derived from an EMBL/GenBank/DDBJ whole genome shotgun (WGS) entry which is preliminary data.</text>
</comment>
<evidence type="ECO:0000256" key="1">
    <source>
        <dbReference type="ARBA" id="ARBA00022729"/>
    </source>
</evidence>
<evidence type="ECO:0000256" key="2">
    <source>
        <dbReference type="PIRNR" id="PIRNR002094"/>
    </source>
</evidence>
<evidence type="ECO:0000256" key="3">
    <source>
        <dbReference type="SAM" id="Coils"/>
    </source>
</evidence>
<evidence type="ECO:0000256" key="4">
    <source>
        <dbReference type="SAM" id="SignalP"/>
    </source>
</evidence>
<dbReference type="PANTHER" id="PTHR35089:SF1">
    <property type="entry name" value="CHAPERONE PROTEIN SKP"/>
    <property type="match status" value="1"/>
</dbReference>
<dbReference type="InterPro" id="IPR005632">
    <property type="entry name" value="Chaperone_Skp"/>
</dbReference>
<dbReference type="AlphaFoldDB" id="A0A3N1Y048"/>
<keyword evidence="1 4" id="KW-0732">Signal</keyword>
<keyword evidence="3" id="KW-0175">Coiled coil</keyword>
<dbReference type="GO" id="GO:0051082">
    <property type="term" value="F:unfolded protein binding"/>
    <property type="evidence" value="ECO:0007669"/>
    <property type="project" value="InterPro"/>
</dbReference>
<evidence type="ECO:0000313" key="6">
    <source>
        <dbReference type="Proteomes" id="UP000276634"/>
    </source>
</evidence>
<reference evidence="5 6" key="1">
    <citation type="submission" date="2018-11" db="EMBL/GenBank/DDBJ databases">
        <title>Genomic Encyclopedia of Type Strains, Phase IV (KMG-IV): sequencing the most valuable type-strain genomes for metagenomic binning, comparative biology and taxonomic classification.</title>
        <authorList>
            <person name="Goeker M."/>
        </authorList>
    </citation>
    <scope>NUCLEOTIDE SEQUENCE [LARGE SCALE GENOMIC DNA]</scope>
    <source>
        <strain evidence="5 6">DSM 100275</strain>
    </source>
</reference>
<dbReference type="SUPFAM" id="SSF111384">
    <property type="entry name" value="OmpH-like"/>
    <property type="match status" value="1"/>
</dbReference>